<protein>
    <recommendedName>
        <fullName evidence="4">Porin</fullName>
    </recommendedName>
</protein>
<comment type="caution">
    <text evidence="2">The sequence shown here is derived from an EMBL/GenBank/DDBJ whole genome shotgun (WGS) entry which is preliminary data.</text>
</comment>
<dbReference type="STRING" id="915059.NH26_16790"/>
<reference evidence="2 3" key="1">
    <citation type="journal article" date="2012" name="Int. J. Syst. Evol. Microbiol.">
        <title>Flammeovirga pacifica sp. nov., isolated from deep-sea sediment.</title>
        <authorList>
            <person name="Xu H."/>
            <person name="Fu Y."/>
            <person name="Yang N."/>
            <person name="Ding Z."/>
            <person name="Lai Q."/>
            <person name="Zeng R."/>
        </authorList>
    </citation>
    <scope>NUCLEOTIDE SEQUENCE [LARGE SCALE GENOMIC DNA]</scope>
    <source>
        <strain evidence="3">DSM 24597 / LMG 26175 / WPAGA1</strain>
    </source>
</reference>
<proteinExistence type="predicted"/>
<name>A0A1S1Z471_FLAPC</name>
<feature type="signal peptide" evidence="1">
    <location>
        <begin position="1"/>
        <end position="25"/>
    </location>
</feature>
<accession>A0A1S1Z471</accession>
<evidence type="ECO:0000313" key="2">
    <source>
        <dbReference type="EMBL" id="OHX67875.1"/>
    </source>
</evidence>
<dbReference type="RefSeq" id="WP_139263133.1">
    <property type="nucleotide sequence ID" value="NZ_JRYR02000001.1"/>
</dbReference>
<dbReference type="Proteomes" id="UP000179797">
    <property type="component" value="Unassembled WGS sequence"/>
</dbReference>
<feature type="chain" id="PRO_5012142176" description="Porin" evidence="1">
    <location>
        <begin position="26"/>
        <end position="438"/>
    </location>
</feature>
<dbReference type="EMBL" id="JRYR02000001">
    <property type="protein sequence ID" value="OHX67875.1"/>
    <property type="molecule type" value="Genomic_DNA"/>
</dbReference>
<organism evidence="2 3">
    <name type="scientific">Flammeovirga pacifica</name>
    <dbReference type="NCBI Taxonomy" id="915059"/>
    <lineage>
        <taxon>Bacteria</taxon>
        <taxon>Pseudomonadati</taxon>
        <taxon>Bacteroidota</taxon>
        <taxon>Cytophagia</taxon>
        <taxon>Cytophagales</taxon>
        <taxon>Flammeovirgaceae</taxon>
        <taxon>Flammeovirga</taxon>
    </lineage>
</organism>
<sequence>MRQTFTALILTLSVLLMSSFDTVLSDDKPKSDSTKDDNSKDVIPTEYKPLKLDLSDDGQKYIRFILWNQFQIADQNMADDSGFGVNVRRARLLAYAQISERFMVLTHFGVNNLNAYNMDPLGNRNTTDGTVNTSQLFLHDAWGEFKVSNNETLYIGAGLHYWNGLSRMSNSGTLNMMTMDNYRQSWASLGLSDQFGRHVGVYAKGFLGKLRYQVSINEPIGNALGSADQDDLENGSVSYSGRRVLGNDAKLVLQGYFEYNFLDKESNKLPYRAGTYLGKKTVFNIGAGFFNHNNGVVKIENDLPVGGDVNHFAVDSYYDAPVGNGAINAYLAYYNFNYGFDEYHYGTTYGTGSSFYGQFGYLLPFETKQGRMMPYLAYSTRNFTAFENAGDGLQLGVNWFINGHNAKLTMEYTNTQPNWTGDRPDRVHGFVFQTHIFL</sequence>
<evidence type="ECO:0008006" key="4">
    <source>
        <dbReference type="Google" id="ProtNLM"/>
    </source>
</evidence>
<evidence type="ECO:0000313" key="3">
    <source>
        <dbReference type="Proteomes" id="UP000179797"/>
    </source>
</evidence>
<dbReference type="OrthoDB" id="9771991at2"/>
<keyword evidence="1" id="KW-0732">Signal</keyword>
<keyword evidence="3" id="KW-1185">Reference proteome</keyword>
<gene>
    <name evidence="2" type="ORF">NH26_16790</name>
</gene>
<dbReference type="AlphaFoldDB" id="A0A1S1Z471"/>
<evidence type="ECO:0000256" key="1">
    <source>
        <dbReference type="SAM" id="SignalP"/>
    </source>
</evidence>